<dbReference type="GO" id="GO:0015031">
    <property type="term" value="P:protein transport"/>
    <property type="evidence" value="ECO:0007669"/>
    <property type="project" value="UniProtKB-KW"/>
</dbReference>
<dbReference type="Gene3D" id="2.50.20.10">
    <property type="entry name" value="Lipoprotein localisation LolA/LolB/LppX"/>
    <property type="match status" value="1"/>
</dbReference>
<keyword evidence="4" id="KW-0653">Protein transport</keyword>
<dbReference type="InterPro" id="IPR004564">
    <property type="entry name" value="OM_lipoprot_carrier_LolA-like"/>
</dbReference>
<evidence type="ECO:0000256" key="2">
    <source>
        <dbReference type="ARBA" id="ARBA00022448"/>
    </source>
</evidence>
<evidence type="ECO:0000313" key="6">
    <source>
        <dbReference type="EMBL" id="MCK6264371.1"/>
    </source>
</evidence>
<evidence type="ECO:0000256" key="1">
    <source>
        <dbReference type="ARBA" id="ARBA00011245"/>
    </source>
</evidence>
<dbReference type="InterPro" id="IPR029046">
    <property type="entry name" value="LolA/LolB/LppX"/>
</dbReference>
<proteinExistence type="predicted"/>
<keyword evidence="2" id="KW-0813">Transport</keyword>
<dbReference type="CDD" id="cd16325">
    <property type="entry name" value="LolA"/>
    <property type="match status" value="1"/>
</dbReference>
<evidence type="ECO:0000313" key="7">
    <source>
        <dbReference type="Proteomes" id="UP001139559"/>
    </source>
</evidence>
<keyword evidence="3 5" id="KW-0732">Signal</keyword>
<dbReference type="RefSeq" id="WP_248009590.1">
    <property type="nucleotide sequence ID" value="NZ_JAJHVV010000008.1"/>
</dbReference>
<comment type="subunit">
    <text evidence="1">Monomer.</text>
</comment>
<organism evidence="6 7">
    <name type="scientific">Vibrio amylolyticus</name>
    <dbReference type="NCBI Taxonomy" id="2847292"/>
    <lineage>
        <taxon>Bacteria</taxon>
        <taxon>Pseudomonadati</taxon>
        <taxon>Pseudomonadota</taxon>
        <taxon>Gammaproteobacteria</taxon>
        <taxon>Vibrionales</taxon>
        <taxon>Vibrionaceae</taxon>
        <taxon>Vibrio</taxon>
    </lineage>
</organism>
<sequence>MSLFVTSVFVTSVFATSAVAAPSSLVRVNDLDDLQQQLSQHPIVRGDFTQLRHLEMFKQPLSSTGEFTLSKRDGLLWQQHQPFPVNLVLTENQLRQTFSDQPPQVITAKENPMAFYFSHIFLSVFHGDTEALKAQFELDFSSSDSQWTLHLTPTQAPLNAVFEQIVLQGTQDIDALTLIEVRGDKTEILFTNQNHQPEYLTDVEQAQFEF</sequence>
<keyword evidence="6" id="KW-0449">Lipoprotein</keyword>
<dbReference type="SUPFAM" id="SSF89392">
    <property type="entry name" value="Prokaryotic lipoproteins and lipoprotein localization factors"/>
    <property type="match status" value="1"/>
</dbReference>
<evidence type="ECO:0000256" key="5">
    <source>
        <dbReference type="SAM" id="SignalP"/>
    </source>
</evidence>
<name>A0A9X1XKZ8_9VIBR</name>
<feature type="signal peptide" evidence="5">
    <location>
        <begin position="1"/>
        <end position="20"/>
    </location>
</feature>
<dbReference type="EMBL" id="JAJHVV010000008">
    <property type="protein sequence ID" value="MCK6264371.1"/>
    <property type="molecule type" value="Genomic_DNA"/>
</dbReference>
<dbReference type="AlphaFoldDB" id="A0A9X1XKZ8"/>
<evidence type="ECO:0000256" key="3">
    <source>
        <dbReference type="ARBA" id="ARBA00022729"/>
    </source>
</evidence>
<comment type="caution">
    <text evidence="6">The sequence shown here is derived from an EMBL/GenBank/DDBJ whole genome shotgun (WGS) entry which is preliminary data.</text>
</comment>
<accession>A0A9X1XKZ8</accession>
<evidence type="ECO:0000256" key="4">
    <source>
        <dbReference type="ARBA" id="ARBA00022927"/>
    </source>
</evidence>
<reference evidence="6" key="1">
    <citation type="submission" date="2021-11" db="EMBL/GenBank/DDBJ databases">
        <title>Vibrio ZSDE26 sp. nov. and Vibrio ZSDZ34 sp. nov., isolated from coastal seawater in Qingdao.</title>
        <authorList>
            <person name="Zhang P."/>
        </authorList>
    </citation>
    <scope>NUCLEOTIDE SEQUENCE</scope>
    <source>
        <strain evidence="6">ZSDE26</strain>
    </source>
</reference>
<dbReference type="Pfam" id="PF19574">
    <property type="entry name" value="LolA_3"/>
    <property type="match status" value="1"/>
</dbReference>
<gene>
    <name evidence="6" type="ORF">KP803_13905</name>
</gene>
<keyword evidence="7" id="KW-1185">Reference proteome</keyword>
<feature type="chain" id="PRO_5040850667" evidence="5">
    <location>
        <begin position="21"/>
        <end position="210"/>
    </location>
</feature>
<protein>
    <submittedName>
        <fullName evidence="6">Outer membrane lipoprotein carrier protein LolA</fullName>
    </submittedName>
</protein>
<dbReference type="Proteomes" id="UP001139559">
    <property type="component" value="Unassembled WGS sequence"/>
</dbReference>